<name>A0ABN2W7E0_9ACTN</name>
<dbReference type="RefSeq" id="WP_344330040.1">
    <property type="nucleotide sequence ID" value="NZ_BAAAPY010000014.1"/>
</dbReference>
<dbReference type="EMBL" id="BAAAPY010000014">
    <property type="protein sequence ID" value="GAA2085151.1"/>
    <property type="molecule type" value="Genomic_DNA"/>
</dbReference>
<gene>
    <name evidence="1" type="ORF">GCM10009821_28330</name>
</gene>
<sequence>MTDRNLLSVVSAILAGSLTLAGCDDGSPTPAPRPSTTTEADSRYAMPRIPPSTMVDDATLMANARVLQEYVSAARDDCQRMWELTREDFRSSPEAFCQTYASLVRDVDLSTGTLEADGRSGSRAVRLELPDSQVIALLPDAEGVPRVSLISLTP</sequence>
<dbReference type="PROSITE" id="PS51257">
    <property type="entry name" value="PROKAR_LIPOPROTEIN"/>
    <property type="match status" value="1"/>
</dbReference>
<proteinExistence type="predicted"/>
<reference evidence="1 2" key="1">
    <citation type="journal article" date="2019" name="Int. J. Syst. Evol. Microbiol.">
        <title>The Global Catalogue of Microorganisms (GCM) 10K type strain sequencing project: providing services to taxonomists for standard genome sequencing and annotation.</title>
        <authorList>
            <consortium name="The Broad Institute Genomics Platform"/>
            <consortium name="The Broad Institute Genome Sequencing Center for Infectious Disease"/>
            <person name="Wu L."/>
            <person name="Ma J."/>
        </authorList>
    </citation>
    <scope>NUCLEOTIDE SEQUENCE [LARGE SCALE GENOMIC DNA]</scope>
    <source>
        <strain evidence="1 2">JCM 15749</strain>
    </source>
</reference>
<protein>
    <submittedName>
        <fullName evidence="1">Uncharacterized protein</fullName>
    </submittedName>
</protein>
<evidence type="ECO:0000313" key="1">
    <source>
        <dbReference type="EMBL" id="GAA2085151.1"/>
    </source>
</evidence>
<dbReference type="Proteomes" id="UP001501480">
    <property type="component" value="Unassembled WGS sequence"/>
</dbReference>
<keyword evidence="2" id="KW-1185">Reference proteome</keyword>
<organism evidence="1 2">
    <name type="scientific">Aeromicrobium halocynthiae</name>
    <dbReference type="NCBI Taxonomy" id="560557"/>
    <lineage>
        <taxon>Bacteria</taxon>
        <taxon>Bacillati</taxon>
        <taxon>Actinomycetota</taxon>
        <taxon>Actinomycetes</taxon>
        <taxon>Propionibacteriales</taxon>
        <taxon>Nocardioidaceae</taxon>
        <taxon>Aeromicrobium</taxon>
    </lineage>
</organism>
<evidence type="ECO:0000313" key="2">
    <source>
        <dbReference type="Proteomes" id="UP001501480"/>
    </source>
</evidence>
<comment type="caution">
    <text evidence="1">The sequence shown here is derived from an EMBL/GenBank/DDBJ whole genome shotgun (WGS) entry which is preliminary data.</text>
</comment>
<accession>A0ABN2W7E0</accession>